<dbReference type="PANTHER" id="PTHR38442">
    <property type="entry name" value="INNER MEMBRANE PROTEIN-RELATED"/>
    <property type="match status" value="1"/>
</dbReference>
<dbReference type="GO" id="GO:0005886">
    <property type="term" value="C:plasma membrane"/>
    <property type="evidence" value="ECO:0007669"/>
    <property type="project" value="TreeGrafter"/>
</dbReference>
<gene>
    <name evidence="2" type="primary">yjiN</name>
    <name evidence="2" type="ORF">BN2475_280012</name>
</gene>
<evidence type="ECO:0008006" key="4">
    <source>
        <dbReference type="Google" id="ProtNLM"/>
    </source>
</evidence>
<sequence>MNKTIELKKAKRTPLWLLLAAACIFVVTAFMPRGIWVDGIKAIAEAAMVGALADWFAVAALFRRVPIPIVSAHTAIIPKNKHKIADNLAVFVQDKFLDVPSLVGLIHKHDPARSITGWLTQPANTMRLADYVVRLTGGILDLTDDVRIQVFIKDALRNVLAKVDLSQSLGAILDTLTRDGRHQELLDAGIRQVVALLREPRAREFIAERIVDWVKSEYPTMEKILPSVWLGEKGAEAIAKAVNRMLEQISENPAHQLRHKFDETVQKLIVKLKSDPLFLQQGEELKRYLLDGDAFGAYVKDMWGELRAWLKRDLHSSDSALHARVVAMGQWVGHELAHDPALRQSLNDHLEEAARAMAPDFAQFLTRHISDTVKNWDSRDLSRQIELNIGKDLQYIRINGTIVGGFIGLLLYASSQLFELLRLHLGHAFG</sequence>
<dbReference type="EMBL" id="CYGX02000028">
    <property type="protein sequence ID" value="SIT41103.1"/>
    <property type="molecule type" value="Genomic_DNA"/>
</dbReference>
<dbReference type="Pfam" id="PF04286">
    <property type="entry name" value="DUF445"/>
    <property type="match status" value="1"/>
</dbReference>
<evidence type="ECO:0000256" key="1">
    <source>
        <dbReference type="SAM" id="Phobius"/>
    </source>
</evidence>
<name>A0A1N7S1C2_9BURK</name>
<proteinExistence type="predicted"/>
<keyword evidence="1" id="KW-0472">Membrane</keyword>
<dbReference type="Proteomes" id="UP000187012">
    <property type="component" value="Unassembled WGS sequence"/>
</dbReference>
<dbReference type="AlphaFoldDB" id="A0A1N7S1C2"/>
<dbReference type="OrthoDB" id="9769590at2"/>
<protein>
    <recommendedName>
        <fullName evidence="4">DUF445 domain-containing protein</fullName>
    </recommendedName>
</protein>
<organism evidence="2 3">
    <name type="scientific">Paraburkholderia ribeironis</name>
    <dbReference type="NCBI Taxonomy" id="1247936"/>
    <lineage>
        <taxon>Bacteria</taxon>
        <taxon>Pseudomonadati</taxon>
        <taxon>Pseudomonadota</taxon>
        <taxon>Betaproteobacteria</taxon>
        <taxon>Burkholderiales</taxon>
        <taxon>Burkholderiaceae</taxon>
        <taxon>Paraburkholderia</taxon>
    </lineage>
</organism>
<feature type="transmembrane region" description="Helical" evidence="1">
    <location>
        <begin position="15"/>
        <end position="36"/>
    </location>
</feature>
<dbReference type="STRING" id="1247936.BN2475_280012"/>
<keyword evidence="1" id="KW-0812">Transmembrane</keyword>
<dbReference type="PANTHER" id="PTHR38442:SF1">
    <property type="entry name" value="INNER MEMBRANE PROTEIN"/>
    <property type="match status" value="1"/>
</dbReference>
<keyword evidence="1" id="KW-1133">Transmembrane helix</keyword>
<keyword evidence="3" id="KW-1185">Reference proteome</keyword>
<evidence type="ECO:0000313" key="2">
    <source>
        <dbReference type="EMBL" id="SIT41103.1"/>
    </source>
</evidence>
<dbReference type="InterPro" id="IPR007383">
    <property type="entry name" value="DUF445"/>
</dbReference>
<dbReference type="PROSITE" id="PS51257">
    <property type="entry name" value="PROKAR_LIPOPROTEIN"/>
    <property type="match status" value="1"/>
</dbReference>
<reference evidence="2 3" key="1">
    <citation type="submission" date="2016-12" db="EMBL/GenBank/DDBJ databases">
        <authorList>
            <person name="Song W.-J."/>
            <person name="Kurnit D.M."/>
        </authorList>
    </citation>
    <scope>NUCLEOTIDE SEQUENCE [LARGE SCALE GENOMIC DNA]</scope>
    <source>
        <strain evidence="2 3">STM7296</strain>
    </source>
</reference>
<evidence type="ECO:0000313" key="3">
    <source>
        <dbReference type="Proteomes" id="UP000187012"/>
    </source>
</evidence>
<dbReference type="RefSeq" id="WP_094780138.1">
    <property type="nucleotide sequence ID" value="NZ_CYGX02000028.1"/>
</dbReference>
<accession>A0A1N7S1C2</accession>